<sequence>MGDFYIADSQKWYPLGATRVRGGYHFATTAGASSCALVLYREGKTAPVQKISFREEDKTGDVWNMTLTGGDFSGLEYAYEADGKLLPDPYGASFRGREKWGALNQGKKPLRTPLIQEEFDWEGDRPLEIPYEDTVIYRLHVRGFTRHSSSGTAEHGTFSAVAEKIPYLKELGVTAVELLPPTEFEEVILPEGAGKNPYVKEEPTGKINYWGYTGGGIFAPKASYSSGKEKHPVTEFKELVKALHRAGLEIIVELFFTGNESPVYALDAVRRWVERYHVDGVHLVGNAPLKLIGEDPFLSRTKLLAVSWDGVDGGRRKHLAEYNDGFMEDGRRLLKGDEGQINALVNRIRRNPKSCAAINYMASTNGFTLMDMVSYDRKHNEANGENGRDGSDSNYSWNCGVEGPTRRKKIMEMRKKQIRNALMLVFLSQGTPLLLAGDEFGNSQGGNNNAYCQDNETSWLNWNQLKTNSDIYEFVKYLIAFRKAHPVFHLAEEPKVMDYKVCGYPDVSFHGVKAWYPEFENFRRQLGVLYCGEYGEKADGTADDFFYVAYNSHWEPHEFALPHLRGDRKWYVAINTDEGSRNGIYQPGEEKILKDQKRFMVQPRSVVVFIGK</sequence>
<evidence type="ECO:0000259" key="2">
    <source>
        <dbReference type="SMART" id="SM00642"/>
    </source>
</evidence>
<dbReference type="SUPFAM" id="SSF51445">
    <property type="entry name" value="(Trans)glycosidases"/>
    <property type="match status" value="1"/>
</dbReference>
<dbReference type="EMBL" id="DXEU01000095">
    <property type="protein sequence ID" value="HIX52205.1"/>
    <property type="molecule type" value="Genomic_DNA"/>
</dbReference>
<dbReference type="PANTHER" id="PTHR43002">
    <property type="entry name" value="GLYCOGEN DEBRANCHING ENZYME"/>
    <property type="match status" value="1"/>
</dbReference>
<comment type="caution">
    <text evidence="3">The sequence shown here is derived from an EMBL/GenBank/DDBJ whole genome shotgun (WGS) entry which is preliminary data.</text>
</comment>
<dbReference type="InterPro" id="IPR013783">
    <property type="entry name" value="Ig-like_fold"/>
</dbReference>
<proteinExistence type="inferred from homology"/>
<comment type="similarity">
    <text evidence="1">Belongs to the glycosyl hydrolase 13 family.</text>
</comment>
<feature type="domain" description="Glycosyl hydrolase family 13 catalytic" evidence="2">
    <location>
        <begin position="138"/>
        <end position="482"/>
    </location>
</feature>
<dbReference type="AlphaFoldDB" id="A0A9D1W3Y7"/>
<dbReference type="InterPro" id="IPR017853">
    <property type="entry name" value="GH"/>
</dbReference>
<accession>A0A9D1W3Y7</accession>
<dbReference type="Proteomes" id="UP000886780">
    <property type="component" value="Unassembled WGS sequence"/>
</dbReference>
<reference evidence="3" key="1">
    <citation type="journal article" date="2021" name="PeerJ">
        <title>Extensive microbial diversity within the chicken gut microbiome revealed by metagenomics and culture.</title>
        <authorList>
            <person name="Gilroy R."/>
            <person name="Ravi A."/>
            <person name="Getino M."/>
            <person name="Pursley I."/>
            <person name="Horton D.L."/>
            <person name="Alikhan N.F."/>
            <person name="Baker D."/>
            <person name="Gharbi K."/>
            <person name="Hall N."/>
            <person name="Watson M."/>
            <person name="Adriaenssens E.M."/>
            <person name="Foster-Nyarko E."/>
            <person name="Jarju S."/>
            <person name="Secka A."/>
            <person name="Antonio M."/>
            <person name="Oren A."/>
            <person name="Chaudhuri R.R."/>
            <person name="La Ragione R."/>
            <person name="Hildebrand F."/>
            <person name="Pallen M.J."/>
        </authorList>
    </citation>
    <scope>NUCLEOTIDE SEQUENCE</scope>
    <source>
        <strain evidence="3">ChiGjej4B4-12881</strain>
    </source>
</reference>
<dbReference type="InterPro" id="IPR013780">
    <property type="entry name" value="Glyco_hydro_b"/>
</dbReference>
<dbReference type="GO" id="GO:0005975">
    <property type="term" value="P:carbohydrate metabolic process"/>
    <property type="evidence" value="ECO:0007669"/>
    <property type="project" value="InterPro"/>
</dbReference>
<protein>
    <submittedName>
        <fullName evidence="3">Alpha-amylase</fullName>
    </submittedName>
</protein>
<dbReference type="SUPFAM" id="SSF81296">
    <property type="entry name" value="E set domains"/>
    <property type="match status" value="1"/>
</dbReference>
<organism evidence="3 4">
    <name type="scientific">Candidatus Lachnoclostridium stercoripullorum</name>
    <dbReference type="NCBI Taxonomy" id="2838635"/>
    <lineage>
        <taxon>Bacteria</taxon>
        <taxon>Bacillati</taxon>
        <taxon>Bacillota</taxon>
        <taxon>Clostridia</taxon>
        <taxon>Lachnospirales</taxon>
        <taxon>Lachnospiraceae</taxon>
    </lineage>
</organism>
<name>A0A9D1W3Y7_9FIRM</name>
<gene>
    <name evidence="3" type="ORF">IAA28_05315</name>
</gene>
<dbReference type="Gene3D" id="2.60.40.1180">
    <property type="entry name" value="Golgi alpha-mannosidase II"/>
    <property type="match status" value="1"/>
</dbReference>
<dbReference type="Gene3D" id="2.60.40.10">
    <property type="entry name" value="Immunoglobulins"/>
    <property type="match status" value="1"/>
</dbReference>
<evidence type="ECO:0000256" key="1">
    <source>
        <dbReference type="ARBA" id="ARBA00008061"/>
    </source>
</evidence>
<evidence type="ECO:0000313" key="4">
    <source>
        <dbReference type="Proteomes" id="UP000886780"/>
    </source>
</evidence>
<dbReference type="Gene3D" id="3.20.20.80">
    <property type="entry name" value="Glycosidases"/>
    <property type="match status" value="2"/>
</dbReference>
<dbReference type="SUPFAM" id="SSF51011">
    <property type="entry name" value="Glycosyl hydrolase domain"/>
    <property type="match status" value="1"/>
</dbReference>
<dbReference type="InterPro" id="IPR006047">
    <property type="entry name" value="GH13_cat_dom"/>
</dbReference>
<reference evidence="3" key="2">
    <citation type="submission" date="2021-04" db="EMBL/GenBank/DDBJ databases">
        <authorList>
            <person name="Gilroy R."/>
        </authorList>
    </citation>
    <scope>NUCLEOTIDE SEQUENCE</scope>
    <source>
        <strain evidence="3">ChiGjej4B4-12881</strain>
    </source>
</reference>
<evidence type="ECO:0000313" key="3">
    <source>
        <dbReference type="EMBL" id="HIX52205.1"/>
    </source>
</evidence>
<dbReference type="InterPro" id="IPR014756">
    <property type="entry name" value="Ig_E-set"/>
</dbReference>
<dbReference type="SMART" id="SM00642">
    <property type="entry name" value="Aamy"/>
    <property type="match status" value="1"/>
</dbReference>